<keyword evidence="2" id="KW-1185">Reference proteome</keyword>
<organism evidence="1 2">
    <name type="scientific">Paraburkholderia kururiensis</name>
    <dbReference type="NCBI Taxonomy" id="984307"/>
    <lineage>
        <taxon>Bacteria</taxon>
        <taxon>Pseudomonadati</taxon>
        <taxon>Pseudomonadota</taxon>
        <taxon>Betaproteobacteria</taxon>
        <taxon>Burkholderiales</taxon>
        <taxon>Burkholderiaceae</taxon>
        <taxon>Paraburkholderia</taxon>
    </lineage>
</organism>
<reference evidence="1 2" key="1">
    <citation type="submission" date="2023-12" db="EMBL/GenBank/DDBJ databases">
        <title>Genome sequencing and assembly of bacterial species from a model synthetic community.</title>
        <authorList>
            <person name="Hogle S.L."/>
        </authorList>
    </citation>
    <scope>NUCLEOTIDE SEQUENCE [LARGE SCALE GENOMIC DNA]</scope>
    <source>
        <strain evidence="1 2">HAMBI 2494</strain>
    </source>
</reference>
<dbReference type="RefSeq" id="WP_198665335.1">
    <property type="nucleotide sequence ID" value="NZ_CP139965.1"/>
</dbReference>
<accession>A0ABZ0WK02</accession>
<sequence>MNFSSLIKRIGATSKVSRSIPATLTWRFSRPLALAATAGLLAVTSASASAATWVLRGTAFVAAPVIVAPPPVVYAAPAPVVTYVPPAPLVVAPAPAPAKTAYGVAPTAVYVAPAVRPAVWVPGHWAGGVWIPPHWA</sequence>
<name>A0ABZ0WK02_9BURK</name>
<proteinExistence type="predicted"/>
<gene>
    <name evidence="1" type="ORF">U0042_26975</name>
</gene>
<dbReference type="EMBL" id="CP139965">
    <property type="protein sequence ID" value="WQD77646.1"/>
    <property type="molecule type" value="Genomic_DNA"/>
</dbReference>
<evidence type="ECO:0000313" key="1">
    <source>
        <dbReference type="EMBL" id="WQD77646.1"/>
    </source>
</evidence>
<dbReference type="Proteomes" id="UP001325479">
    <property type="component" value="Chromosome"/>
</dbReference>
<evidence type="ECO:0000313" key="2">
    <source>
        <dbReference type="Proteomes" id="UP001325479"/>
    </source>
</evidence>
<protein>
    <submittedName>
        <fullName evidence="1">Uncharacterized protein</fullName>
    </submittedName>
</protein>